<evidence type="ECO:0000313" key="4">
    <source>
        <dbReference type="EMBL" id="KAF0038733.1"/>
    </source>
</evidence>
<feature type="coiled-coil region" evidence="1">
    <location>
        <begin position="1594"/>
        <end position="1624"/>
    </location>
</feature>
<keyword evidence="1" id="KW-0175">Coiled coil</keyword>
<dbReference type="Proteomes" id="UP000438429">
    <property type="component" value="Unassembled WGS sequence"/>
</dbReference>
<evidence type="ECO:0008006" key="6">
    <source>
        <dbReference type="Google" id="ProtNLM"/>
    </source>
</evidence>
<gene>
    <name evidence="4" type="ORF">F2P81_009217</name>
</gene>
<accession>A0A6A4SY61</accession>
<feature type="region of interest" description="Disordered" evidence="2">
    <location>
        <begin position="1130"/>
        <end position="1152"/>
    </location>
</feature>
<proteinExistence type="predicted"/>
<evidence type="ECO:0000256" key="1">
    <source>
        <dbReference type="SAM" id="Coils"/>
    </source>
</evidence>
<feature type="coiled-coil region" evidence="1">
    <location>
        <begin position="79"/>
        <end position="169"/>
    </location>
</feature>
<feature type="signal peptide" evidence="3">
    <location>
        <begin position="1"/>
        <end position="27"/>
    </location>
</feature>
<feature type="coiled-coil region" evidence="1">
    <location>
        <begin position="2989"/>
        <end position="3237"/>
    </location>
</feature>
<feature type="coiled-coil region" evidence="1">
    <location>
        <begin position="964"/>
        <end position="1100"/>
    </location>
</feature>
<comment type="caution">
    <text evidence="4">The sequence shown here is derived from an EMBL/GenBank/DDBJ whole genome shotgun (WGS) entry which is preliminary data.</text>
</comment>
<feature type="region of interest" description="Disordered" evidence="2">
    <location>
        <begin position="2243"/>
        <end position="2265"/>
    </location>
</feature>
<feature type="region of interest" description="Disordered" evidence="2">
    <location>
        <begin position="2550"/>
        <end position="2570"/>
    </location>
</feature>
<feature type="region of interest" description="Disordered" evidence="2">
    <location>
        <begin position="288"/>
        <end position="307"/>
    </location>
</feature>
<protein>
    <recommendedName>
        <fullName evidence="6">Trichohyalin-like</fullName>
    </recommendedName>
</protein>
<feature type="coiled-coil region" evidence="1">
    <location>
        <begin position="1457"/>
        <end position="1561"/>
    </location>
</feature>
<feature type="coiled-coil region" evidence="1">
    <location>
        <begin position="1235"/>
        <end position="1353"/>
    </location>
</feature>
<keyword evidence="3" id="KW-0732">Signal</keyword>
<feature type="region of interest" description="Disordered" evidence="2">
    <location>
        <begin position="699"/>
        <end position="727"/>
    </location>
</feature>
<feature type="coiled-coil region" evidence="1">
    <location>
        <begin position="1674"/>
        <end position="1789"/>
    </location>
</feature>
<feature type="coiled-coil region" evidence="1">
    <location>
        <begin position="326"/>
        <end position="353"/>
    </location>
</feature>
<feature type="region of interest" description="Disordered" evidence="2">
    <location>
        <begin position="906"/>
        <end position="928"/>
    </location>
</feature>
<feature type="coiled-coil region" evidence="1">
    <location>
        <begin position="396"/>
        <end position="458"/>
    </location>
</feature>
<feature type="region of interest" description="Disordered" evidence="2">
    <location>
        <begin position="3438"/>
        <end position="3463"/>
    </location>
</feature>
<evidence type="ECO:0000313" key="5">
    <source>
        <dbReference type="Proteomes" id="UP000438429"/>
    </source>
</evidence>
<feature type="coiled-coil region" evidence="1">
    <location>
        <begin position="212"/>
        <end position="250"/>
    </location>
</feature>
<feature type="compositionally biased region" description="Polar residues" evidence="2">
    <location>
        <begin position="3448"/>
        <end position="3460"/>
    </location>
</feature>
<sequence>MTGGVTPQPQRAMLLFWRRAVVTSGVALSSCWHIDAATGEEKQQNYMNSRQLEEKQTQVNMKTNREIITRQRQLTCQVMEEIEEQWERERNEMRHLRTETEQQQKDIERLAAERHDQNLVIKALGVKMENVIKKLEENKNGATQEKLQLLKMQAEIQQERETLDRRRDEIISDRHTLEMIKYDKRGEDSKEHKEPRVIQNQKIIERWISGSLLSAINKNKNIQIEAKQAKEEMEKKIEAIKQEFKITQKYISQHRDHIEHIRHNMSVNINKMKQRWTISHRDAEMQTATVPGKGREGQQEATGTFDSVKEKLSRIQEEMEKVWDVLADSDQQLEFTLREKQELNAQSKEQRQDTDTHMKVTQWETETKAGMQGQKQDIDNTLAQVQCERREIDRINMRILEERKNIERDRHLAKEEMDALKCMRECNERQKRELDDKLQRTKREIREMEVLNTEMEIKKKDLVKMIRMSRRKKEAIGKMQNETEHGEQDVEVMTAGQRSEQVLEVDIEDVLEGHKIKLQQAEVMQQKENQCEEDGMEMSTEDNVRADMQRVIFEVQETRKMLHMVREDTVERKRAFTEERKWRNFQERKKRRKQEQWLEKIIIERDELEITKLQIRRQREEAEQNLEHAITTILTMGDMKANMDKAVTEVKIMQEEMRQAQRKMERDKEDVRKYTDKLSSLKARMSRWTESTIIKTFSANTSELQEPGKQTPRESLNPTDDGRAAGKTTEAAVSFQQAPTAGDQFISVDKNEKQNVFIQMQRGTYEETLTGDDPTELIMNVRQKEEVERQISQLKEREEEIKGQIKYAMENMEGQNQTIKWLIMDINELQSQRAGTETGLQRAVGETRNVEGLLQDTEHRDTLWVNTVLEHEMTAYKVQEQKEGTGYRAKQDVTDETDLMRLDLEKQKQSQESKTYPQTHSDETDGGLDQKVYTFDIQRIRAEISRTRELMKLVKLELTNQPEKIKADEDRKEAESENEGLLREMKQFQEFLQTVKTEMRQSEMHLKEEMSNMKSMKTVAKKQKRELGQRLEKTLRERDELDLLKIKMQRQTEVIEEKLKKMAEVKKSVEKIADKTRNKSEDVKINMKETKVNLRQLEDLSYNFETTKHNLESSYLLISQQRAELEQFKNQIREKKDPSSEDTERVEGDIKIYDRAEMDTERDNLTKSRIGKDMEEMENEIFRLRSDMEKPEKDITQILDSLENSVTEQLQNSINQDEMLQRQIHVEGENVKKAGQQAEAEIHEMNRLRESMERQKQELEERMRTTKREIREMELLKSELEIKRRECEQILRKSKRKKEDNEIMWNELLREKELLRRETKKRGRELDQRLEKTMRERDELEVLRIKLQQQREEFAVEKRVRSNREKADVERKRSEVTDPQNIRQNIHNLLEIIRKDMAILENVNLHLGKQREGLKALMDENRTIKDNMIIIKSKIKLAFEKITARAEAEMHDRVQKWDDIQEQKQDLDIRLEKVKRERREMELLKTELDITKRENQQMIRKGIRKDQEVKKMWAEVKLDKDVLKRESRKRKKELDQQLERILRERDQLEIMKLKLQREKDESKGGAEQLRASDSTNVANQIQKYWKQTDLVKLKAELDQRTEDLERRTEMMNQEKLDLEQMRSEIQIPCDLLQQVEQDIKIQKGHLGITKTEQQKMKEHINNLYDEIHREKTTIKDLTLHIQAQRNKLQNVIDKVTLKEKEQEVHDDTIRKLKQELETRENSVLTERKELELWRKNINKTKEEVEATMNIINGERQHLTQMKADIDRERELLLNEKDKLEKERSELMTGEHEIIWKMDAIETLKVKLQRLNERTSDDIKHKMDSLQQNNKDVVILFTALKEKYAELEEQKESMACYTELLGREREGLTSVLSDIVIQKEDFENLWKQKFTTEKLYLDKLKAEMKDEREDLDKMNEMIHRSKLDLEHRKSDIQKQTDLLEKDEQHKKDEKEKLETTKTELQKKKEQTEILFEDINREKAIIKDLTLQVQAQRNKLQTVIDKITLKEKEQEVHDDTIRRLKQELETRENSVLTERKELELWRKNINKTKEEVEATMNIINGERQHLTQMKADIDRERELLLNEKDKLEKERSELMTGEHEIIWKMDAIETLKVKLQRLNERTSDDIKHKMDSLQQNNKDVVILFTALKEKYAELEEQKESMACYTELLGREREGLTSVLSDIVIQKEDFENLWKQKFTTEKLYLDKLEAEMKDDREDLDRMNEMIHRSKLDLKLIRSDIQKQTDLLEKDEQHQKDEKEKLETTKSELQKKKEQADSLFEDINREKVIIKDLTLQVQAQRNKLQTVIDKITLKEKEQEVHDDTIRRLKQELETRENSVLTERKELELWRKNINKTKEEVEATMNIINGERQHLTQMKADIDRERELLLNEKDKLEKERSELMTGEHEIIWKMDAIETLKVKLQRLNERTSDDIKHKMDSLQQNNKDVVILFTALKEKYAELEEQKESMACYTELLGREREGLTSVLSDIVIQKEDFENLWKQKFTTEKLYLDKLKAEMKDEREDLDKMNEMIHRSKLDLKLIRSDIQKQTDLLEKDEQHKKDEKEKLETTKTELQKKKEQADSLFEDINREKVIIKDLTLQVQAQRNKLQTVIDKITLKEKEQEVHDDTIRRLKQELETRENSVLTERKELELWRKNINKTKEEVEATMNIISGERESISQVKTDIDREREILLNERDKLQNVMNITALKQKEQELKDNDITRQTQELQIHTNCVLAEREELEVLRKDLKNKKHEVEAAMNTMSEEREHLTQMKADIEKERQMLFNEKDRIEGQWSELNMRENTLVIKVKSIATLKTKIEDLNDRMSEDVKNKIMRLEQNKEDILKLASVLEEKHEALDVHKVNMTSYTEILGREREGLKSVMSEIVIQRQNVKHQLKQEALLEQTDLVKLKAELDQRTEDLERRTEMMNQEKLDLEQMRSEIQIPCDLLQQVEQDMNIQKEHLRITKTEQQKMKEHINNLYDEIHREKTTIKDLTLHIQAQRNKLQNVIDKVTLKEKEQEVHDDTIRKLKQELETRENSVLTERRELELWRKNINKTKEEVEATMNIINGERQHLTQMKADIDREREILLNEKDKLENERSELMTGEHEIMRKMDAIETLKVSLKAKLKKQIERIGENMTHELNNLEKSKTYMQNFLTELDEQKENMARYTEQLEREKEGLTNILSDLFIQIQCKAKQWKQKIELEKLHLDKDVAQAELKEERANLDRVNEIMKKEKLMRSEILKHPNILHQDEQHVKEEKDKVDIPKVELQKKKENADLFHVLGEMNQEKEQLYQMNEYKCTELDEHENINNGNNDLIQREKKHLVTFDKAVQTDVAIQWLRELEVKKRDLNKLKEYECDSDVMQPEEFKHQRKRESPDEVDPAEKMSKRDCLRKIWKDTKKERQEIDHMKCRGHEIRNHLEKRLAGINQFVKRAWLQKGKAPQDKTNLEQGTSENTTSKSYWERDQETLDDKYTELHQLKVRMLCEIEKLHIKEAESKTLTTCDKSYQTSQVDATMGNEAVQATQQASTKTHREQMVQTSQTSSGLLSQLRHYCYRCCCPCPCCRQVCREEE</sequence>
<feature type="coiled-coil region" evidence="1">
    <location>
        <begin position="777"/>
        <end position="811"/>
    </location>
</feature>
<feature type="region of interest" description="Disordered" evidence="2">
    <location>
        <begin position="3364"/>
        <end position="3384"/>
    </location>
</feature>
<name>A0A6A4SY61_SCOMX</name>
<reference evidence="4 5" key="1">
    <citation type="submission" date="2019-06" db="EMBL/GenBank/DDBJ databases">
        <title>Draft genomes of female and male turbot (Scophthalmus maximus).</title>
        <authorList>
            <person name="Xu H."/>
            <person name="Xu X.-W."/>
            <person name="Shao C."/>
            <person name="Chen S."/>
        </authorList>
    </citation>
    <scope>NUCLEOTIDE SEQUENCE [LARGE SCALE GENOMIC DNA]</scope>
    <source>
        <strain evidence="4">Ysfricsl-2016a</strain>
        <tissue evidence="4">Blood</tissue>
    </source>
</reference>
<feature type="chain" id="PRO_5025483837" description="Trichohyalin-like" evidence="3">
    <location>
        <begin position="28"/>
        <end position="3572"/>
    </location>
</feature>
<dbReference type="EMBL" id="VEVO01000008">
    <property type="protein sequence ID" value="KAF0038733.1"/>
    <property type="molecule type" value="Genomic_DNA"/>
</dbReference>
<evidence type="ECO:0000256" key="2">
    <source>
        <dbReference type="SAM" id="MobiDB-lite"/>
    </source>
</evidence>
<evidence type="ECO:0000256" key="3">
    <source>
        <dbReference type="SAM" id="SignalP"/>
    </source>
</evidence>
<feature type="coiled-coil region" evidence="1">
    <location>
        <begin position="1896"/>
        <end position="2095"/>
    </location>
</feature>
<feature type="coiled-coil region" evidence="1">
    <location>
        <begin position="2891"/>
        <end position="2939"/>
    </location>
</feature>
<feature type="coiled-coil region" evidence="1">
    <location>
        <begin position="2732"/>
        <end position="2851"/>
    </location>
</feature>
<organism evidence="4 5">
    <name type="scientific">Scophthalmus maximus</name>
    <name type="common">Turbot</name>
    <name type="synonym">Psetta maxima</name>
    <dbReference type="NCBI Taxonomy" id="52904"/>
    <lineage>
        <taxon>Eukaryota</taxon>
        <taxon>Metazoa</taxon>
        <taxon>Chordata</taxon>
        <taxon>Craniata</taxon>
        <taxon>Vertebrata</taxon>
        <taxon>Euteleostomi</taxon>
        <taxon>Actinopterygii</taxon>
        <taxon>Neopterygii</taxon>
        <taxon>Teleostei</taxon>
        <taxon>Neoteleostei</taxon>
        <taxon>Acanthomorphata</taxon>
        <taxon>Carangaria</taxon>
        <taxon>Pleuronectiformes</taxon>
        <taxon>Pleuronectoidei</taxon>
        <taxon>Scophthalmidae</taxon>
        <taxon>Scophthalmus</taxon>
    </lineage>
</organism>
<feature type="compositionally biased region" description="Basic and acidic residues" evidence="2">
    <location>
        <begin position="3366"/>
        <end position="3384"/>
    </location>
</feature>
<feature type="coiled-coil region" evidence="1">
    <location>
        <begin position="598"/>
        <end position="684"/>
    </location>
</feature>